<keyword evidence="1" id="KW-0479">Metal-binding</keyword>
<comment type="caution">
    <text evidence="3">The sequence shown here is derived from an EMBL/GenBank/DDBJ whole genome shotgun (WGS) entry which is preliminary data.</text>
</comment>
<dbReference type="PROSITE" id="PS50119">
    <property type="entry name" value="ZF_BBOX"/>
    <property type="match status" value="2"/>
</dbReference>
<dbReference type="Proteomes" id="UP001558652">
    <property type="component" value="Unassembled WGS sequence"/>
</dbReference>
<evidence type="ECO:0000313" key="4">
    <source>
        <dbReference type="Proteomes" id="UP001558652"/>
    </source>
</evidence>
<accession>A0ABD0YAZ8</accession>
<dbReference type="InterPro" id="IPR047153">
    <property type="entry name" value="TRIM45/56/19-like"/>
</dbReference>
<feature type="domain" description="B box-type" evidence="2">
    <location>
        <begin position="126"/>
        <end position="173"/>
    </location>
</feature>
<dbReference type="SUPFAM" id="SSF57845">
    <property type="entry name" value="B-box zinc-binding domain"/>
    <property type="match status" value="1"/>
</dbReference>
<gene>
    <name evidence="3" type="ORF">AAG570_001615</name>
</gene>
<evidence type="ECO:0000313" key="3">
    <source>
        <dbReference type="EMBL" id="KAL1123844.1"/>
    </source>
</evidence>
<evidence type="ECO:0000256" key="1">
    <source>
        <dbReference type="PROSITE-ProRule" id="PRU00024"/>
    </source>
</evidence>
<name>A0ABD0YAZ8_9HEMI</name>
<proteinExistence type="predicted"/>
<protein>
    <recommendedName>
        <fullName evidence="2">B box-type domain-containing protein</fullName>
    </recommendedName>
</protein>
<reference evidence="3 4" key="1">
    <citation type="submission" date="2024-07" db="EMBL/GenBank/DDBJ databases">
        <title>Chromosome-level genome assembly of the water stick insect Ranatra chinensis (Heteroptera: Nepidae).</title>
        <authorList>
            <person name="Liu X."/>
        </authorList>
    </citation>
    <scope>NUCLEOTIDE SEQUENCE [LARGE SCALE GENOMIC DNA]</scope>
    <source>
        <strain evidence="3">Cailab_2021Rc</strain>
        <tissue evidence="3">Muscle</tissue>
    </source>
</reference>
<keyword evidence="1" id="KW-0862">Zinc</keyword>
<dbReference type="Pfam" id="PF00643">
    <property type="entry name" value="zf-B_box"/>
    <property type="match status" value="1"/>
</dbReference>
<dbReference type="AlphaFoldDB" id="A0ABD0YAZ8"/>
<organism evidence="3 4">
    <name type="scientific">Ranatra chinensis</name>
    <dbReference type="NCBI Taxonomy" id="642074"/>
    <lineage>
        <taxon>Eukaryota</taxon>
        <taxon>Metazoa</taxon>
        <taxon>Ecdysozoa</taxon>
        <taxon>Arthropoda</taxon>
        <taxon>Hexapoda</taxon>
        <taxon>Insecta</taxon>
        <taxon>Pterygota</taxon>
        <taxon>Neoptera</taxon>
        <taxon>Paraneoptera</taxon>
        <taxon>Hemiptera</taxon>
        <taxon>Heteroptera</taxon>
        <taxon>Panheteroptera</taxon>
        <taxon>Nepomorpha</taxon>
        <taxon>Nepidae</taxon>
        <taxon>Ranatrinae</taxon>
        <taxon>Ranatra</taxon>
    </lineage>
</organism>
<dbReference type="InterPro" id="IPR000315">
    <property type="entry name" value="Znf_B-box"/>
</dbReference>
<dbReference type="PANTHER" id="PTHR25462">
    <property type="entry name" value="BONUS, ISOFORM C-RELATED"/>
    <property type="match status" value="1"/>
</dbReference>
<feature type="domain" description="B box-type" evidence="2">
    <location>
        <begin position="183"/>
        <end position="227"/>
    </location>
</feature>
<dbReference type="EMBL" id="JBFDAA010000011">
    <property type="protein sequence ID" value="KAL1123844.1"/>
    <property type="molecule type" value="Genomic_DNA"/>
</dbReference>
<dbReference type="GO" id="GO:0008270">
    <property type="term" value="F:zinc ion binding"/>
    <property type="evidence" value="ECO:0007669"/>
    <property type="project" value="UniProtKB-KW"/>
</dbReference>
<dbReference type="CDD" id="cd19756">
    <property type="entry name" value="Bbox2"/>
    <property type="match status" value="1"/>
</dbReference>
<dbReference type="PANTHER" id="PTHR25462:SF291">
    <property type="entry name" value="E3 UBIQUITIN-PROTEIN LIGASE TRIM45"/>
    <property type="match status" value="1"/>
</dbReference>
<keyword evidence="1" id="KW-0863">Zinc-finger</keyword>
<evidence type="ECO:0000259" key="2">
    <source>
        <dbReference type="PROSITE" id="PS50119"/>
    </source>
</evidence>
<keyword evidence="4" id="KW-1185">Reference proteome</keyword>
<sequence>MASKRRNTFYQNKRRETTEIVITVASKRRNVFYQNKEQETREIGLLRGVSEEQARNGSAVEGGSSPAISCISGYETDCSYPTDGQHLFTQTVYCCTCGLGTRLPNGDVRHLPLNHSIQAKMLLSKRVQLSCQLCSLDNSACNKCEECDICLCAVCSETHRDFWDSAVHSLVPIKDPTKKVLNQVQPVCDLHGGEEYIEFCGDCGVLVCQECRGSVGGLHWGHRAEPLQPAARRQAALLRRALESAQPRLKETLRTSEMTRHQEERIKVRCVVIDRIPGI</sequence>
<dbReference type="Gene3D" id="3.30.160.60">
    <property type="entry name" value="Classic Zinc Finger"/>
    <property type="match status" value="1"/>
</dbReference>